<organism evidence="1 2">
    <name type="scientific">Ectobacillus funiculus</name>
    <dbReference type="NCBI Taxonomy" id="137993"/>
    <lineage>
        <taxon>Bacteria</taxon>
        <taxon>Bacillati</taxon>
        <taxon>Bacillota</taxon>
        <taxon>Bacilli</taxon>
        <taxon>Bacillales</taxon>
        <taxon>Bacillaceae</taxon>
        <taxon>Ectobacillus</taxon>
    </lineage>
</organism>
<gene>
    <name evidence="1" type="ORF">ACFFMS_15935</name>
</gene>
<reference evidence="1 2" key="1">
    <citation type="submission" date="2024-09" db="EMBL/GenBank/DDBJ databases">
        <authorList>
            <person name="Sun Q."/>
            <person name="Mori K."/>
        </authorList>
    </citation>
    <scope>NUCLEOTIDE SEQUENCE [LARGE SCALE GENOMIC DNA]</scope>
    <source>
        <strain evidence="1 2">JCM 11201</strain>
    </source>
</reference>
<dbReference type="EMBL" id="JBHMAF010000100">
    <property type="protein sequence ID" value="MFB9759884.1"/>
    <property type="molecule type" value="Genomic_DNA"/>
</dbReference>
<proteinExistence type="predicted"/>
<dbReference type="Proteomes" id="UP001589609">
    <property type="component" value="Unassembled WGS sequence"/>
</dbReference>
<protein>
    <submittedName>
        <fullName evidence="1">DUF2294 domain-containing protein</fullName>
    </submittedName>
</protein>
<accession>A0ABV5WGZ7</accession>
<sequence>MNQEIYSTGVNKQKIDILDNRIVIFAQTRRSPLISVLSERYPELTLSVDGALAMEYKRRLKEKFEDQFGIKVTTIIKDYDSASEHACTVIYLEQSLGI</sequence>
<comment type="caution">
    <text evidence="1">The sequence shown here is derived from an EMBL/GenBank/DDBJ whole genome shotgun (WGS) entry which is preliminary data.</text>
</comment>
<evidence type="ECO:0000313" key="2">
    <source>
        <dbReference type="Proteomes" id="UP001589609"/>
    </source>
</evidence>
<name>A0ABV5WGZ7_9BACI</name>
<keyword evidence="2" id="KW-1185">Reference proteome</keyword>
<evidence type="ECO:0000313" key="1">
    <source>
        <dbReference type="EMBL" id="MFB9759884.1"/>
    </source>
</evidence>